<dbReference type="InterPro" id="IPR036869">
    <property type="entry name" value="J_dom_sf"/>
</dbReference>
<reference evidence="2" key="1">
    <citation type="submission" date="2020-02" db="EMBL/GenBank/DDBJ databases">
        <authorList>
            <person name="Meier V. D."/>
        </authorList>
    </citation>
    <scope>NUCLEOTIDE SEQUENCE</scope>
    <source>
        <strain evidence="2">AVDCRST_MAG33</strain>
    </source>
</reference>
<dbReference type="EMBL" id="CADCWK010000346">
    <property type="protein sequence ID" value="CAA9573877.1"/>
    <property type="molecule type" value="Genomic_DNA"/>
</dbReference>
<dbReference type="Gene3D" id="1.10.287.110">
    <property type="entry name" value="DnaJ domain"/>
    <property type="match status" value="1"/>
</dbReference>
<evidence type="ECO:0008006" key="3">
    <source>
        <dbReference type="Google" id="ProtNLM"/>
    </source>
</evidence>
<dbReference type="AlphaFoldDB" id="A0A6J4VCR2"/>
<dbReference type="InterPro" id="IPR001623">
    <property type="entry name" value="DnaJ_domain"/>
</dbReference>
<accession>A0A6J4VCR2</accession>
<dbReference type="CDD" id="cd06257">
    <property type="entry name" value="DnaJ"/>
    <property type="match status" value="1"/>
</dbReference>
<gene>
    <name evidence="2" type="ORF">AVDCRST_MAG33-2828</name>
</gene>
<protein>
    <recommendedName>
        <fullName evidence="3">J domain-containing protein</fullName>
    </recommendedName>
</protein>
<keyword evidence="1" id="KW-0175">Coiled coil</keyword>
<dbReference type="SUPFAM" id="SSF46565">
    <property type="entry name" value="Chaperone J-domain"/>
    <property type="match status" value="1"/>
</dbReference>
<evidence type="ECO:0000256" key="1">
    <source>
        <dbReference type="SAM" id="Coils"/>
    </source>
</evidence>
<feature type="coiled-coil region" evidence="1">
    <location>
        <begin position="26"/>
        <end position="53"/>
    </location>
</feature>
<proteinExistence type="predicted"/>
<organism evidence="2">
    <name type="scientific">uncultured Thermomicrobiales bacterium</name>
    <dbReference type="NCBI Taxonomy" id="1645740"/>
    <lineage>
        <taxon>Bacteria</taxon>
        <taxon>Pseudomonadati</taxon>
        <taxon>Thermomicrobiota</taxon>
        <taxon>Thermomicrobia</taxon>
        <taxon>Thermomicrobiales</taxon>
        <taxon>environmental samples</taxon>
    </lineage>
</organism>
<evidence type="ECO:0000313" key="2">
    <source>
        <dbReference type="EMBL" id="CAA9573877.1"/>
    </source>
</evidence>
<name>A0A6J4VCR2_9BACT</name>
<sequence>MTPDQTGLRFVPSPDDLAFQRLLVVIEATRQQAATLQATIETLRDELGRFEAAYHARTGHLFVELNRLRLACDEFRHRIALVRGRRGVRQDEIEGDVERLFHDRRQTIDDEAEEATSYRRVYEDEQASRLSEDDDAELRRTYRELARRNHPDLVQDPAERELRERRMVRINTAYRERDLESLRTLLTLSPSSDDSPDASRTPAERLAWATAELSRLDDVVGTLRRDLAIVQETPAHELWLRSKTEPGLLDEMASQVAVQISDAQARLDDLTLHFHALLHEDQ</sequence>